<feature type="transmembrane region" description="Helical" evidence="9">
    <location>
        <begin position="62"/>
        <end position="83"/>
    </location>
</feature>
<dbReference type="PANTHER" id="PTHR11795:SF445">
    <property type="entry name" value="AMINO ACID ABC TRANSPORTER PERMEASE PROTEIN"/>
    <property type="match status" value="1"/>
</dbReference>
<feature type="transmembrane region" description="Helical" evidence="9">
    <location>
        <begin position="95"/>
        <end position="117"/>
    </location>
</feature>
<evidence type="ECO:0000256" key="4">
    <source>
        <dbReference type="ARBA" id="ARBA00022692"/>
    </source>
</evidence>
<organism evidence="10 11">
    <name type="scientific">Candidatus Magasanikbacteria bacterium CG11_big_fil_rev_8_21_14_0_20_39_34</name>
    <dbReference type="NCBI Taxonomy" id="1974653"/>
    <lineage>
        <taxon>Bacteria</taxon>
        <taxon>Candidatus Magasanikiibacteriota</taxon>
    </lineage>
</organism>
<dbReference type="Proteomes" id="UP000229600">
    <property type="component" value="Unassembled WGS sequence"/>
</dbReference>
<proteinExistence type="inferred from homology"/>
<dbReference type="InterPro" id="IPR052157">
    <property type="entry name" value="BCAA_transport_permease"/>
</dbReference>
<dbReference type="Pfam" id="PF02653">
    <property type="entry name" value="BPD_transp_2"/>
    <property type="match status" value="1"/>
</dbReference>
<feature type="transmembrane region" description="Helical" evidence="9">
    <location>
        <begin position="191"/>
        <end position="210"/>
    </location>
</feature>
<dbReference type="AlphaFoldDB" id="A0A2H0N443"/>
<protein>
    <submittedName>
        <fullName evidence="10">Branched-chain amino acid ABC transporter permease</fullName>
    </submittedName>
</protein>
<evidence type="ECO:0000256" key="7">
    <source>
        <dbReference type="ARBA" id="ARBA00023136"/>
    </source>
</evidence>
<keyword evidence="4 9" id="KW-0812">Transmembrane</keyword>
<dbReference type="GO" id="GO:0006865">
    <property type="term" value="P:amino acid transport"/>
    <property type="evidence" value="ECO:0007669"/>
    <property type="project" value="UniProtKB-KW"/>
</dbReference>
<feature type="transmembrane region" description="Helical" evidence="9">
    <location>
        <begin position="137"/>
        <end position="160"/>
    </location>
</feature>
<keyword evidence="2" id="KW-0813">Transport</keyword>
<comment type="similarity">
    <text evidence="8">Belongs to the binding-protein-dependent transport system permease family. LivHM subfamily.</text>
</comment>
<evidence type="ECO:0000256" key="1">
    <source>
        <dbReference type="ARBA" id="ARBA00004651"/>
    </source>
</evidence>
<dbReference type="PANTHER" id="PTHR11795">
    <property type="entry name" value="BRANCHED-CHAIN AMINO ACID TRANSPORT SYSTEM PERMEASE PROTEIN LIVH"/>
    <property type="match status" value="1"/>
</dbReference>
<comment type="subcellular location">
    <subcellularLocation>
        <location evidence="1">Cell membrane</location>
        <topology evidence="1">Multi-pass membrane protein</topology>
    </subcellularLocation>
</comment>
<evidence type="ECO:0000313" key="11">
    <source>
        <dbReference type="Proteomes" id="UP000229600"/>
    </source>
</evidence>
<keyword evidence="5" id="KW-0029">Amino-acid transport</keyword>
<dbReference type="GO" id="GO:0005886">
    <property type="term" value="C:plasma membrane"/>
    <property type="evidence" value="ECO:0007669"/>
    <property type="project" value="UniProtKB-SubCell"/>
</dbReference>
<dbReference type="InterPro" id="IPR001851">
    <property type="entry name" value="ABC_transp_permease"/>
</dbReference>
<evidence type="ECO:0000256" key="3">
    <source>
        <dbReference type="ARBA" id="ARBA00022475"/>
    </source>
</evidence>
<feature type="transmembrane region" description="Helical" evidence="9">
    <location>
        <begin position="6"/>
        <end position="29"/>
    </location>
</feature>
<comment type="caution">
    <text evidence="10">The sequence shown here is derived from an EMBL/GenBank/DDBJ whole genome shotgun (WGS) entry which is preliminary data.</text>
</comment>
<feature type="transmembrane region" description="Helical" evidence="9">
    <location>
        <begin position="266"/>
        <end position="286"/>
    </location>
</feature>
<feature type="transmembrane region" description="Helical" evidence="9">
    <location>
        <begin position="36"/>
        <end position="56"/>
    </location>
</feature>
<evidence type="ECO:0000256" key="5">
    <source>
        <dbReference type="ARBA" id="ARBA00022970"/>
    </source>
</evidence>
<keyword evidence="7 9" id="KW-0472">Membrane</keyword>
<accession>A0A2H0N443</accession>
<evidence type="ECO:0000313" key="10">
    <source>
        <dbReference type="EMBL" id="PIR03664.1"/>
    </source>
</evidence>
<evidence type="ECO:0000256" key="8">
    <source>
        <dbReference type="ARBA" id="ARBA00037998"/>
    </source>
</evidence>
<gene>
    <name evidence="10" type="ORF">COV59_05780</name>
</gene>
<dbReference type="GO" id="GO:0022857">
    <property type="term" value="F:transmembrane transporter activity"/>
    <property type="evidence" value="ECO:0007669"/>
    <property type="project" value="InterPro"/>
</dbReference>
<dbReference type="CDD" id="cd06582">
    <property type="entry name" value="TM_PBP1_LivH_like"/>
    <property type="match status" value="1"/>
</dbReference>
<dbReference type="EMBL" id="PCWN01000011">
    <property type="protein sequence ID" value="PIR03664.1"/>
    <property type="molecule type" value="Genomic_DNA"/>
</dbReference>
<evidence type="ECO:0000256" key="6">
    <source>
        <dbReference type="ARBA" id="ARBA00022989"/>
    </source>
</evidence>
<name>A0A2H0N443_9BACT</name>
<sequence length="292" mass="31119">MIFNQLLINGIIAGSIYALVASGFTLIYSATRFIHFAHGAIAAAGAYLVYTFFVLLGLNFYLASFLAVLSTALVGLFFFAIIYRPLQKRKSSNAIMLIAGLGLMILIENLLLLIFGADVKSLNFLEVARGKEIFGAIITPLQMVIVAISVLLLIFLQFFVKKTKFGKKMLAVADNPELADTTGINAKVIQYAGFGIGSALAGVAGILIGLEQNIEPVMGVMLIVKGFTGAIIGGVTSLPGAILGSYLLGLSENFGIWYLPSGYKDAIAFGLLLIFLLVKPNGILGINKGVRE</sequence>
<keyword evidence="6 9" id="KW-1133">Transmembrane helix</keyword>
<evidence type="ECO:0000256" key="2">
    <source>
        <dbReference type="ARBA" id="ARBA00022448"/>
    </source>
</evidence>
<evidence type="ECO:0000256" key="9">
    <source>
        <dbReference type="SAM" id="Phobius"/>
    </source>
</evidence>
<keyword evidence="3" id="KW-1003">Cell membrane</keyword>
<reference evidence="10 11" key="1">
    <citation type="submission" date="2017-09" db="EMBL/GenBank/DDBJ databases">
        <title>Depth-based differentiation of microbial function through sediment-hosted aquifers and enrichment of novel symbionts in the deep terrestrial subsurface.</title>
        <authorList>
            <person name="Probst A.J."/>
            <person name="Ladd B."/>
            <person name="Jarett J.K."/>
            <person name="Geller-Mcgrath D.E."/>
            <person name="Sieber C.M."/>
            <person name="Emerson J.B."/>
            <person name="Anantharaman K."/>
            <person name="Thomas B.C."/>
            <person name="Malmstrom R."/>
            <person name="Stieglmeier M."/>
            <person name="Klingl A."/>
            <person name="Woyke T."/>
            <person name="Ryan C.M."/>
            <person name="Banfield J.F."/>
        </authorList>
    </citation>
    <scope>NUCLEOTIDE SEQUENCE [LARGE SCALE GENOMIC DNA]</scope>
    <source>
        <strain evidence="10">CG11_big_fil_rev_8_21_14_0_20_39_34</strain>
    </source>
</reference>